<dbReference type="Proteomes" id="UP000800303">
    <property type="component" value="Unassembled WGS sequence"/>
</dbReference>
<comment type="caution">
    <text evidence="2">The sequence shown here is derived from an EMBL/GenBank/DDBJ whole genome shotgun (WGS) entry which is preliminary data.</text>
</comment>
<accession>A0ABX0F7N2</accession>
<keyword evidence="2" id="KW-0966">Cell projection</keyword>
<sequence length="720" mass="71700">MNIGSLFKNVMGDAKPGDAKQLELRAGQVVRGVVQSVSEDGKEAVVQIQGVKVNAKLEAPLQAGQTAFMQVQPSAEDGSIVMKPVPAPPGTAAGAQSMEDTLKQIGLPDNKQNRELVRMMQQAEVPLTREQASEVRNLLAQKPASADAQQWVRSIGILQQRGLPVTPQSVAGMQQAVFGPPASVLLQNLEQQVAAALSLLGEAGGEEGAASGRAQANVQGAAFGQGSAASAASGGQAGAGAAVPAGTAAAASGASAGAPAAGAPGGASAPAAADAGESGPQAQARAAAQAAPGAAGGAGNPAVPDAAQQAAGTAKAAGANAAPTVGAAAAQAAQGSAASADPSGRPAAAGGQPAQTAGAAASASSDAALLRKVQALLGELRSAASGSAGTADGNPAAAAGQAAPQAQPGKAEAGPWIGRLFKMLGAEHEQQAARSTLLNAPPTAAPQSAQQAAQAQSGQAAPQARGSQAPLQAQQGAAQAADGTARTESAASAAKAEGQSNVQASARPGTEQALRAVQSELGRSDAVHAESRAAQPAAAEVRETLKSLLLQLSASDSLPAAVKDAAQQAVQQMTGQQLLLNTDRTAPFAQVTMFLPFVGPDGSQTASVQIESRRGPKGELDASNCRLWFDLDMKALGRTVIDVQVVDRKVSLNFRNDEEWARPLLEAGQPQIASALEAAGYQLLALRTDALPQRNAEAAEDKGASLSYTPPSYRGVDMKI</sequence>
<feature type="region of interest" description="Disordered" evidence="1">
    <location>
        <begin position="336"/>
        <end position="356"/>
    </location>
</feature>
<feature type="compositionally biased region" description="Low complexity" evidence="1">
    <location>
        <begin position="255"/>
        <end position="293"/>
    </location>
</feature>
<protein>
    <submittedName>
        <fullName evidence="2">Flagellar hook-length control protein FliK</fullName>
    </submittedName>
</protein>
<feature type="compositionally biased region" description="Low complexity" evidence="1">
    <location>
        <begin position="441"/>
        <end position="497"/>
    </location>
</feature>
<keyword evidence="3" id="KW-1185">Reference proteome</keyword>
<organism evidence="2 3">
    <name type="scientific">Saccharibacillus alkalitolerans</name>
    <dbReference type="NCBI Taxonomy" id="2705290"/>
    <lineage>
        <taxon>Bacteria</taxon>
        <taxon>Bacillati</taxon>
        <taxon>Bacillota</taxon>
        <taxon>Bacilli</taxon>
        <taxon>Bacillales</taxon>
        <taxon>Paenibacillaceae</taxon>
        <taxon>Saccharibacillus</taxon>
    </lineage>
</organism>
<feature type="region of interest" description="Disordered" evidence="1">
    <location>
        <begin position="519"/>
        <end position="538"/>
    </location>
</feature>
<dbReference type="EMBL" id="JAAFGS010000003">
    <property type="protein sequence ID" value="NGZ75524.1"/>
    <property type="molecule type" value="Genomic_DNA"/>
</dbReference>
<feature type="region of interest" description="Disordered" evidence="1">
    <location>
        <begin position="255"/>
        <end position="306"/>
    </location>
</feature>
<reference evidence="2 3" key="1">
    <citation type="submission" date="2020-01" db="EMBL/GenBank/DDBJ databases">
        <title>Polyphasic characterisation and genomic insights into a novel alkali tolerant bacterium VR-M41.</title>
        <authorList>
            <person name="Vemuluri V.R."/>
        </authorList>
    </citation>
    <scope>NUCLEOTIDE SEQUENCE [LARGE SCALE GENOMIC DNA]</scope>
    <source>
        <strain evidence="2 3">VR-M41</strain>
    </source>
</reference>
<dbReference type="RefSeq" id="WP_166274425.1">
    <property type="nucleotide sequence ID" value="NZ_JAAFGS010000003.1"/>
</dbReference>
<keyword evidence="2" id="KW-0282">Flagellum</keyword>
<evidence type="ECO:0000313" key="3">
    <source>
        <dbReference type="Proteomes" id="UP000800303"/>
    </source>
</evidence>
<name>A0ABX0F7N2_9BACL</name>
<evidence type="ECO:0000313" key="2">
    <source>
        <dbReference type="EMBL" id="NGZ75524.1"/>
    </source>
</evidence>
<proteinExistence type="predicted"/>
<feature type="region of interest" description="Disordered" evidence="1">
    <location>
        <begin position="441"/>
        <end position="509"/>
    </location>
</feature>
<keyword evidence="2" id="KW-0969">Cilium</keyword>
<gene>
    <name evidence="2" type="ORF">GYN08_09335</name>
</gene>
<feature type="compositionally biased region" description="Basic and acidic residues" evidence="1">
    <location>
        <begin position="522"/>
        <end position="531"/>
    </location>
</feature>
<feature type="region of interest" description="Disordered" evidence="1">
    <location>
        <begin position="385"/>
        <end position="412"/>
    </location>
</feature>
<evidence type="ECO:0000256" key="1">
    <source>
        <dbReference type="SAM" id="MobiDB-lite"/>
    </source>
</evidence>